<dbReference type="AlphaFoldDB" id="A0A1D8NIU2"/>
<dbReference type="Proteomes" id="UP000182444">
    <property type="component" value="Chromosome 1E"/>
</dbReference>
<dbReference type="RefSeq" id="XP_068139135.1">
    <property type="nucleotide sequence ID" value="XM_068283034.1"/>
</dbReference>
<gene>
    <name evidence="1" type="ORF">YALI1_E20791g</name>
</gene>
<name>A0A1D8NIU2_YARLL</name>
<sequence>MRADRTWGRDECSMSRRWKNVSAGAINFSRNISGTAEWYLYLSRCMTSVSHVTSVHQPTLDWCRVDLGLGKSLLSELHTPSFCLRGSCDMRRSQITSAV</sequence>
<organism evidence="1 2">
    <name type="scientific">Yarrowia lipolytica</name>
    <name type="common">Candida lipolytica</name>
    <dbReference type="NCBI Taxonomy" id="4952"/>
    <lineage>
        <taxon>Eukaryota</taxon>
        <taxon>Fungi</taxon>
        <taxon>Dikarya</taxon>
        <taxon>Ascomycota</taxon>
        <taxon>Saccharomycotina</taxon>
        <taxon>Dipodascomycetes</taxon>
        <taxon>Dipodascales</taxon>
        <taxon>Dipodascales incertae sedis</taxon>
        <taxon>Yarrowia</taxon>
    </lineage>
</organism>
<evidence type="ECO:0000313" key="2">
    <source>
        <dbReference type="Proteomes" id="UP000182444"/>
    </source>
</evidence>
<reference evidence="1 2" key="1">
    <citation type="journal article" date="2016" name="PLoS ONE">
        <title>Sequence Assembly of Yarrowia lipolytica Strain W29/CLIB89 Shows Transposable Element Diversity.</title>
        <authorList>
            <person name="Magnan C."/>
            <person name="Yu J."/>
            <person name="Chang I."/>
            <person name="Jahn E."/>
            <person name="Kanomata Y."/>
            <person name="Wu J."/>
            <person name="Zeller M."/>
            <person name="Oakes M."/>
            <person name="Baldi P."/>
            <person name="Sandmeyer S."/>
        </authorList>
    </citation>
    <scope>NUCLEOTIDE SEQUENCE [LARGE SCALE GENOMIC DNA]</scope>
    <source>
        <strain evidence="2">CLIB89(W29)</strain>
    </source>
</reference>
<dbReference type="EMBL" id="CP017557">
    <property type="protein sequence ID" value="AOW05552.1"/>
    <property type="molecule type" value="Genomic_DNA"/>
</dbReference>
<dbReference type="VEuPathDB" id="FungiDB:YALI1_E20791g"/>
<proteinExistence type="predicted"/>
<evidence type="ECO:0000313" key="1">
    <source>
        <dbReference type="EMBL" id="AOW05552.1"/>
    </source>
</evidence>
<protein>
    <submittedName>
        <fullName evidence="1">Uncharacterized protein</fullName>
    </submittedName>
</protein>
<dbReference type="GeneID" id="94583638"/>
<accession>A0A1D8NIU2</accession>